<dbReference type="InterPro" id="IPR020845">
    <property type="entry name" value="AMP-binding_CS"/>
</dbReference>
<keyword evidence="9" id="KW-0460">Magnesium</keyword>
<keyword evidence="13" id="KW-0455">Luminescence</keyword>
<keyword evidence="10" id="KW-0560">Oxidoreductase</keyword>
<evidence type="ECO:0000256" key="5">
    <source>
        <dbReference type="ARBA" id="ARBA00019043"/>
    </source>
</evidence>
<comment type="subcellular location">
    <subcellularLocation>
        <location evidence="2">Peroxisome</location>
    </subcellularLocation>
</comment>
<dbReference type="Pfam" id="PF00501">
    <property type="entry name" value="AMP-binding"/>
    <property type="match status" value="1"/>
</dbReference>
<evidence type="ECO:0000256" key="12">
    <source>
        <dbReference type="ARBA" id="ARBA00023140"/>
    </source>
</evidence>
<evidence type="ECO:0000256" key="10">
    <source>
        <dbReference type="ARBA" id="ARBA00023002"/>
    </source>
</evidence>
<evidence type="ECO:0000256" key="15">
    <source>
        <dbReference type="ARBA" id="ARBA00048497"/>
    </source>
</evidence>
<evidence type="ECO:0000259" key="16">
    <source>
        <dbReference type="Pfam" id="PF00501"/>
    </source>
</evidence>
<name>A0A1Q2T850_9COLE</name>
<dbReference type="Pfam" id="PF13193">
    <property type="entry name" value="AMP-binding_C"/>
    <property type="match status" value="1"/>
</dbReference>
<dbReference type="GO" id="GO:0046872">
    <property type="term" value="F:metal ion binding"/>
    <property type="evidence" value="ECO:0007669"/>
    <property type="project" value="UniProtKB-KW"/>
</dbReference>
<evidence type="ECO:0000256" key="1">
    <source>
        <dbReference type="ARBA" id="ARBA00001946"/>
    </source>
</evidence>
<feature type="domain" description="AMP-binding enzyme C-terminal" evidence="17">
    <location>
        <begin position="452"/>
        <end position="528"/>
    </location>
</feature>
<sequence>MEHENILFGPKPFYPIADGTAGEQMYDALKEYAKIAGCIALTDGHTKENVLYEDIFKVTCRLANSLTNYGLDTNSTIAICSENNLQFFLPVIAALYIGVTVTSVNDKYSERELLHNFDITKPSVIFCSVQTFKRILTVKTKLKYIKTIVIINHNNGFQGYHGLNSFISNYCDSDFDIKNFKPNSFDRSNQIAFVMYSSGTTGLAKGVMISHKNLILRFSICKDPTFGNQINPTTPILTVIPFQHSFGMFTTLGYLTCGFRIIIMHTFEERLFLQLLQDYKVESTLLVPTLMSLFAKSSLIENYDFSHLKEIASGGAPLSKEISEIVRKRFTLDFVRQGYGLTETTSAILITPDTDVRAGSTGKVVPLHAAKVVDISNGRILGPNQPGELYFKGDMIMKGYCNNAEATSAIIDKDGWLRSGDIAYYDEDAHFYIIDRLKSLIKYKGFQVAPAEIEAVLLEHPDIIDAGVTGIDDEHAGQIPAAAVVLKKGKQLTEDVVKNFVSGQLSPMKWLRGGVRFLDEIPKGPTGKVDREHLKEMLQKHKSKL</sequence>
<dbReference type="GO" id="GO:0016405">
    <property type="term" value="F:CoA-ligase activity"/>
    <property type="evidence" value="ECO:0007669"/>
    <property type="project" value="TreeGrafter"/>
</dbReference>
<evidence type="ECO:0000256" key="8">
    <source>
        <dbReference type="ARBA" id="ARBA00022840"/>
    </source>
</evidence>
<feature type="domain" description="AMP-dependent synthetase/ligase" evidence="16">
    <location>
        <begin position="40"/>
        <end position="400"/>
    </location>
</feature>
<dbReference type="EC" id="1.13.12.7" evidence="4"/>
<dbReference type="Gene3D" id="3.40.50.980">
    <property type="match status" value="2"/>
</dbReference>
<protein>
    <recommendedName>
        <fullName evidence="5">Luciferin 4-monooxygenase</fullName>
        <ecNumber evidence="4">1.13.12.7</ecNumber>
    </recommendedName>
</protein>
<dbReference type="Gene3D" id="2.30.38.10">
    <property type="entry name" value="Luciferase, Domain 3"/>
    <property type="match status" value="1"/>
</dbReference>
<dbReference type="PROSITE" id="PS00455">
    <property type="entry name" value="AMP_BINDING"/>
    <property type="match status" value="1"/>
</dbReference>
<comment type="catalytic activity">
    <reaction evidence="15">
        <text>firefly D-luciferin + ATP + O2 = firefly oxyluciferin + hnu + AMP + CO2 + diphosphate</text>
        <dbReference type="Rhea" id="RHEA:10732"/>
        <dbReference type="ChEBI" id="CHEBI:15379"/>
        <dbReference type="ChEBI" id="CHEBI:16526"/>
        <dbReference type="ChEBI" id="CHEBI:16792"/>
        <dbReference type="ChEBI" id="CHEBI:30212"/>
        <dbReference type="ChEBI" id="CHEBI:30616"/>
        <dbReference type="ChEBI" id="CHEBI:33019"/>
        <dbReference type="ChEBI" id="CHEBI:58038"/>
        <dbReference type="ChEBI" id="CHEBI:456215"/>
        <dbReference type="EC" id="1.13.12.7"/>
    </reaction>
</comment>
<dbReference type="PANTHER" id="PTHR24096:SF423">
    <property type="entry name" value="GM05240P"/>
    <property type="match status" value="1"/>
</dbReference>
<dbReference type="GO" id="GO:0047077">
    <property type="term" value="F:Photinus-luciferin 4-monooxygenase (ATP-hydrolyzing) activity"/>
    <property type="evidence" value="ECO:0007669"/>
    <property type="project" value="UniProtKB-EC"/>
</dbReference>
<proteinExistence type="evidence at transcript level"/>
<dbReference type="PANTHER" id="PTHR24096">
    <property type="entry name" value="LONG-CHAIN-FATTY-ACID--COA LIGASE"/>
    <property type="match status" value="1"/>
</dbReference>
<keyword evidence="8" id="KW-0067">ATP-binding</keyword>
<evidence type="ECO:0000256" key="13">
    <source>
        <dbReference type="ARBA" id="ARBA00023223"/>
    </source>
</evidence>
<dbReference type="InterPro" id="IPR045851">
    <property type="entry name" value="AMP-bd_C_sf"/>
</dbReference>
<evidence type="ECO:0000256" key="2">
    <source>
        <dbReference type="ARBA" id="ARBA00004275"/>
    </source>
</evidence>
<evidence type="ECO:0000256" key="3">
    <source>
        <dbReference type="ARBA" id="ARBA00006432"/>
    </source>
</evidence>
<keyword evidence="6" id="KW-0479">Metal-binding</keyword>
<evidence type="ECO:0000256" key="14">
    <source>
        <dbReference type="ARBA" id="ARBA00023262"/>
    </source>
</evidence>
<evidence type="ECO:0000256" key="4">
    <source>
        <dbReference type="ARBA" id="ARBA00012532"/>
    </source>
</evidence>
<accession>A0A1Q2T850</accession>
<evidence type="ECO:0000256" key="9">
    <source>
        <dbReference type="ARBA" id="ARBA00022842"/>
    </source>
</evidence>
<dbReference type="GO" id="GO:0008218">
    <property type="term" value="P:bioluminescence"/>
    <property type="evidence" value="ECO:0007669"/>
    <property type="project" value="UniProtKB-KW"/>
</dbReference>
<keyword evidence="7" id="KW-0547">Nucleotide-binding</keyword>
<evidence type="ECO:0000313" key="18">
    <source>
        <dbReference type="EMBL" id="BAW87787.1"/>
    </source>
</evidence>
<keyword evidence="12" id="KW-0576">Peroxisome</keyword>
<dbReference type="SUPFAM" id="SSF56801">
    <property type="entry name" value="Acetyl-CoA synthetase-like"/>
    <property type="match status" value="1"/>
</dbReference>
<keyword evidence="14" id="KW-0599">Photoprotein</keyword>
<reference evidence="18" key="1">
    <citation type="submission" date="2016-11" db="EMBL/GenBank/DDBJ databases">
        <title>Isolation and characterization of two luciferase paralogous genes from the Japanese firefly, Pyrocoelia atripennis (Coleoptera, Lampyridae, Lampyrinae): the duality of luciferase in Lampyridae.</title>
        <authorList>
            <person name="Bessho-Uehara M."/>
            <person name="Konishi K."/>
            <person name="Oba Y."/>
        </authorList>
    </citation>
    <scope>NUCLEOTIDE SEQUENCE</scope>
    <source>
        <tissue evidence="18">Eggs</tissue>
    </source>
</reference>
<dbReference type="InterPro" id="IPR025110">
    <property type="entry name" value="AMP-bd_C"/>
</dbReference>
<comment type="similarity">
    <text evidence="3">Belongs to the ATP-dependent AMP-binding enzyme family.</text>
</comment>
<keyword evidence="11" id="KW-0503">Monooxygenase</keyword>
<dbReference type="Gene3D" id="3.30.300.30">
    <property type="match status" value="1"/>
</dbReference>
<evidence type="ECO:0000256" key="7">
    <source>
        <dbReference type="ARBA" id="ARBA00022741"/>
    </source>
</evidence>
<dbReference type="AlphaFoldDB" id="A0A1Q2T850"/>
<dbReference type="EMBL" id="LC198321">
    <property type="protein sequence ID" value="BAW87787.1"/>
    <property type="molecule type" value="mRNA"/>
</dbReference>
<comment type="cofactor">
    <cofactor evidence="1">
        <name>Mg(2+)</name>
        <dbReference type="ChEBI" id="CHEBI:18420"/>
    </cofactor>
</comment>
<dbReference type="GO" id="GO:0005777">
    <property type="term" value="C:peroxisome"/>
    <property type="evidence" value="ECO:0007669"/>
    <property type="project" value="UniProtKB-SubCell"/>
</dbReference>
<evidence type="ECO:0000259" key="17">
    <source>
        <dbReference type="Pfam" id="PF13193"/>
    </source>
</evidence>
<organism evidence="18">
    <name type="scientific">Pyrocoelia atripennis</name>
    <dbReference type="NCBI Taxonomy" id="71217"/>
    <lineage>
        <taxon>Eukaryota</taxon>
        <taxon>Metazoa</taxon>
        <taxon>Ecdysozoa</taxon>
        <taxon>Arthropoda</taxon>
        <taxon>Hexapoda</taxon>
        <taxon>Insecta</taxon>
        <taxon>Pterygota</taxon>
        <taxon>Neoptera</taxon>
        <taxon>Endopterygota</taxon>
        <taxon>Coleoptera</taxon>
        <taxon>Polyphaga</taxon>
        <taxon>Elateriformia</taxon>
        <taxon>Elateroidea</taxon>
        <taxon>Lampyridae</taxon>
        <taxon>Lampyrinae</taxon>
        <taxon>Pyrocoelia</taxon>
    </lineage>
</organism>
<dbReference type="InterPro" id="IPR000873">
    <property type="entry name" value="AMP-dep_synth/lig_dom"/>
</dbReference>
<dbReference type="FunFam" id="3.30.300.30:FF:000007">
    <property type="entry name" value="4-coumarate--CoA ligase 2"/>
    <property type="match status" value="1"/>
</dbReference>
<evidence type="ECO:0000256" key="6">
    <source>
        <dbReference type="ARBA" id="ARBA00022723"/>
    </source>
</evidence>
<dbReference type="GO" id="GO:0005524">
    <property type="term" value="F:ATP binding"/>
    <property type="evidence" value="ECO:0007669"/>
    <property type="project" value="UniProtKB-KW"/>
</dbReference>
<evidence type="ECO:0000256" key="11">
    <source>
        <dbReference type="ARBA" id="ARBA00023033"/>
    </source>
</evidence>